<dbReference type="EMBL" id="JAVHJM010000007">
    <property type="protein sequence ID" value="KAK6510699.1"/>
    <property type="molecule type" value="Genomic_DNA"/>
</dbReference>
<evidence type="ECO:0000256" key="1">
    <source>
        <dbReference type="SAM" id="MobiDB-lite"/>
    </source>
</evidence>
<comment type="caution">
    <text evidence="2">The sequence shown here is derived from an EMBL/GenBank/DDBJ whole genome shotgun (WGS) entry which is preliminary data.</text>
</comment>
<evidence type="ECO:0000313" key="3">
    <source>
        <dbReference type="Proteomes" id="UP001307849"/>
    </source>
</evidence>
<proteinExistence type="predicted"/>
<organism evidence="2 3">
    <name type="scientific">Arthrobotrys conoides</name>
    <dbReference type="NCBI Taxonomy" id="74498"/>
    <lineage>
        <taxon>Eukaryota</taxon>
        <taxon>Fungi</taxon>
        <taxon>Dikarya</taxon>
        <taxon>Ascomycota</taxon>
        <taxon>Pezizomycotina</taxon>
        <taxon>Orbiliomycetes</taxon>
        <taxon>Orbiliales</taxon>
        <taxon>Orbiliaceae</taxon>
        <taxon>Arthrobotrys</taxon>
    </lineage>
</organism>
<keyword evidence="3" id="KW-1185">Reference proteome</keyword>
<reference evidence="2 3" key="1">
    <citation type="submission" date="2019-10" db="EMBL/GenBank/DDBJ databases">
        <authorList>
            <person name="Palmer J.M."/>
        </authorList>
    </citation>
    <scope>NUCLEOTIDE SEQUENCE [LARGE SCALE GENOMIC DNA]</scope>
    <source>
        <strain evidence="2 3">TWF506</strain>
    </source>
</reference>
<protein>
    <submittedName>
        <fullName evidence="2">Uncharacterized protein</fullName>
    </submittedName>
</protein>
<name>A0AAN8NC43_9PEZI</name>
<evidence type="ECO:0000313" key="2">
    <source>
        <dbReference type="EMBL" id="KAK6510699.1"/>
    </source>
</evidence>
<dbReference type="Proteomes" id="UP001307849">
    <property type="component" value="Unassembled WGS sequence"/>
</dbReference>
<gene>
    <name evidence="2" type="ORF">TWF506_009801</name>
</gene>
<accession>A0AAN8NC43</accession>
<dbReference type="AlphaFoldDB" id="A0AAN8NC43"/>
<sequence length="83" mass="9873">MPPAQQAPEAQARAFARRKAEEFQQLPTIGDYVMSRRSDPEQIKAREREEEDVRKAKEDVKKEKLEWESQFLRDFPGHWESLD</sequence>
<feature type="region of interest" description="Disordered" evidence="1">
    <location>
        <begin position="26"/>
        <end position="53"/>
    </location>
</feature>
<feature type="compositionally biased region" description="Basic and acidic residues" evidence="1">
    <location>
        <begin position="34"/>
        <end position="53"/>
    </location>
</feature>